<dbReference type="PANTHER" id="PTHR43420:SF12">
    <property type="entry name" value="N-ACETYLTRANSFERASE DOMAIN-CONTAINING PROTEIN"/>
    <property type="match status" value="1"/>
</dbReference>
<evidence type="ECO:0000256" key="3">
    <source>
        <dbReference type="ARBA" id="ARBA00022679"/>
    </source>
</evidence>
<dbReference type="Pfam" id="PF00583">
    <property type="entry name" value="Acetyltransf_1"/>
    <property type="match status" value="1"/>
</dbReference>
<accession>A0A552KTT4</accession>
<dbReference type="Proteomes" id="UP000315868">
    <property type="component" value="Unassembled WGS sequence"/>
</dbReference>
<dbReference type="NCBIfam" id="TIGR01575">
    <property type="entry name" value="rimI"/>
    <property type="match status" value="1"/>
</dbReference>
<gene>
    <name evidence="6" type="primary">rimI</name>
    <name evidence="6" type="ORF">EWV45_11855</name>
</gene>
<sequence length="206" mass="23714">MAKIQLKTPKSEHLAAMVSLDRSSLGGIWTLSGYERELNSPNSELLILNLDQKDETLIGLACFWAILEEAHITLLAIYPDYQRQGLGKLLLYKLLEKAVQRQLERATLEVRVSNQSAIALYEHFGFRVAGERKNYYSQTGESALIFWRNDLQTAAFQEQLNKWRQEILSRLAQGEWQLEEETRAKIDTMGMSRLPTSLNQVEVREK</sequence>
<evidence type="ECO:0000256" key="4">
    <source>
        <dbReference type="ARBA" id="ARBA00023315"/>
    </source>
</evidence>
<keyword evidence="2" id="KW-0963">Cytoplasm</keyword>
<feature type="domain" description="N-acetyltransferase" evidence="5">
    <location>
        <begin position="4"/>
        <end position="151"/>
    </location>
</feature>
<dbReference type="AlphaFoldDB" id="A0A552KTT4"/>
<dbReference type="InterPro" id="IPR050680">
    <property type="entry name" value="YpeA/RimI_acetyltransf"/>
</dbReference>
<name>A0A552KTT4_9CHRO</name>
<evidence type="ECO:0000313" key="7">
    <source>
        <dbReference type="Proteomes" id="UP000315868"/>
    </source>
</evidence>
<evidence type="ECO:0000256" key="2">
    <source>
        <dbReference type="ARBA" id="ARBA00022490"/>
    </source>
</evidence>
<protein>
    <submittedName>
        <fullName evidence="6">Ribosomal-protein-alanine N-acetyltransferase</fullName>
    </submittedName>
</protein>
<comment type="caution">
    <text evidence="6">The sequence shown here is derived from an EMBL/GenBank/DDBJ whole genome shotgun (WGS) entry which is preliminary data.</text>
</comment>
<dbReference type="SUPFAM" id="SSF55729">
    <property type="entry name" value="Acyl-CoA N-acyltransferases (Nat)"/>
    <property type="match status" value="1"/>
</dbReference>
<evidence type="ECO:0000313" key="6">
    <source>
        <dbReference type="EMBL" id="TRV11390.1"/>
    </source>
</evidence>
<evidence type="ECO:0000256" key="1">
    <source>
        <dbReference type="ARBA" id="ARBA00005395"/>
    </source>
</evidence>
<keyword evidence="3 6" id="KW-0808">Transferase</keyword>
<reference evidence="6 7" key="1">
    <citation type="submission" date="2019-01" db="EMBL/GenBank/DDBJ databases">
        <title>Coherence of Microcystis species and biogeography revealed through population genomics.</title>
        <authorList>
            <person name="Perez-Carrascal O.M."/>
            <person name="Terrat Y."/>
            <person name="Giani A."/>
            <person name="Fortin N."/>
            <person name="Tromas N."/>
            <person name="Shapiro B.J."/>
        </authorList>
    </citation>
    <scope>NUCLEOTIDE SEQUENCE [LARGE SCALE GENOMIC DNA]</scope>
    <source>
        <strain evidence="6">Mf_QC_C_20070823_S10D</strain>
    </source>
</reference>
<dbReference type="InterPro" id="IPR000182">
    <property type="entry name" value="GNAT_dom"/>
</dbReference>
<comment type="similarity">
    <text evidence="1">Belongs to the acetyltransferase family. RimI subfamily.</text>
</comment>
<dbReference type="InterPro" id="IPR006464">
    <property type="entry name" value="AcTrfase_RimI/Ard1"/>
</dbReference>
<dbReference type="Gene3D" id="3.40.630.30">
    <property type="match status" value="1"/>
</dbReference>
<keyword evidence="4" id="KW-0012">Acyltransferase</keyword>
<dbReference type="GO" id="GO:0008080">
    <property type="term" value="F:N-acetyltransferase activity"/>
    <property type="evidence" value="ECO:0007669"/>
    <property type="project" value="InterPro"/>
</dbReference>
<dbReference type="InterPro" id="IPR016181">
    <property type="entry name" value="Acyl_CoA_acyltransferase"/>
</dbReference>
<organism evidence="6 7">
    <name type="scientific">Microcystis flos-aquae Mf_QC_C_20070823_S10D</name>
    <dbReference type="NCBI Taxonomy" id="2486236"/>
    <lineage>
        <taxon>Bacteria</taxon>
        <taxon>Bacillati</taxon>
        <taxon>Cyanobacteriota</taxon>
        <taxon>Cyanophyceae</taxon>
        <taxon>Oscillatoriophycideae</taxon>
        <taxon>Chroococcales</taxon>
        <taxon>Microcystaceae</taxon>
        <taxon>Microcystis</taxon>
    </lineage>
</organism>
<proteinExistence type="inferred from homology"/>
<evidence type="ECO:0000259" key="5">
    <source>
        <dbReference type="PROSITE" id="PS51186"/>
    </source>
</evidence>
<dbReference type="PANTHER" id="PTHR43420">
    <property type="entry name" value="ACETYLTRANSFERASE"/>
    <property type="match status" value="1"/>
</dbReference>
<dbReference type="PROSITE" id="PS51186">
    <property type="entry name" value="GNAT"/>
    <property type="match status" value="1"/>
</dbReference>
<dbReference type="EMBL" id="SFAM01000098">
    <property type="protein sequence ID" value="TRV11390.1"/>
    <property type="molecule type" value="Genomic_DNA"/>
</dbReference>